<dbReference type="EMBL" id="JAJGNP010000006">
    <property type="protein sequence ID" value="MCC4233054.1"/>
    <property type="molecule type" value="Genomic_DNA"/>
</dbReference>
<evidence type="ECO:0000313" key="3">
    <source>
        <dbReference type="Proteomes" id="UP001198830"/>
    </source>
</evidence>
<gene>
    <name evidence="2" type="ORF">LL253_10175</name>
</gene>
<dbReference type="InterPro" id="IPR016181">
    <property type="entry name" value="Acyl_CoA_acyltransferase"/>
</dbReference>
<dbReference type="InterPro" id="IPR038740">
    <property type="entry name" value="BioF2-like_GNAT_dom"/>
</dbReference>
<evidence type="ECO:0000259" key="1">
    <source>
        <dbReference type="Pfam" id="PF13480"/>
    </source>
</evidence>
<feature type="domain" description="BioF2-like acetyltransferase" evidence="1">
    <location>
        <begin position="165"/>
        <end position="299"/>
    </location>
</feature>
<dbReference type="Proteomes" id="UP001198830">
    <property type="component" value="Unassembled WGS sequence"/>
</dbReference>
<proteinExistence type="predicted"/>
<dbReference type="Pfam" id="PF13480">
    <property type="entry name" value="Acetyltransf_6"/>
    <property type="match status" value="1"/>
</dbReference>
<name>A0ABS8H3D1_9SPHN</name>
<protein>
    <submittedName>
        <fullName evidence="2">GNAT family N-acetyltransferase</fullName>
    </submittedName>
</protein>
<reference evidence="2 3" key="1">
    <citation type="submission" date="2021-10" db="EMBL/GenBank/DDBJ databases">
        <title>The diversity and Nitrogen Metabolism of Culturable Nitrate-Utilizing Bacteria Within the Oxygen Minimum Zone of the Changjiang (Yangtze River)Estuary.</title>
        <authorList>
            <person name="Zhang D."/>
            <person name="Zheng J."/>
            <person name="Liu S."/>
            <person name="He W."/>
        </authorList>
    </citation>
    <scope>NUCLEOTIDE SEQUENCE [LARGE SCALE GENOMIC DNA]</scope>
    <source>
        <strain evidence="2 3">FXH275-2</strain>
    </source>
</reference>
<accession>A0ABS8H3D1</accession>
<dbReference type="RefSeq" id="WP_228227117.1">
    <property type="nucleotide sequence ID" value="NZ_JAJGNP010000006.1"/>
</dbReference>
<evidence type="ECO:0000313" key="2">
    <source>
        <dbReference type="EMBL" id="MCC4233054.1"/>
    </source>
</evidence>
<dbReference type="SUPFAM" id="SSF55729">
    <property type="entry name" value="Acyl-CoA N-acyltransferases (Nat)"/>
    <property type="match status" value="1"/>
</dbReference>
<comment type="caution">
    <text evidence="2">The sequence shown here is derived from an EMBL/GenBank/DDBJ whole genome shotgun (WGS) entry which is preliminary data.</text>
</comment>
<dbReference type="Gene3D" id="3.40.630.30">
    <property type="match status" value="1"/>
</dbReference>
<organism evidence="2 3">
    <name type="scientific">Sphingobium soli</name>
    <dbReference type="NCBI Taxonomy" id="1591116"/>
    <lineage>
        <taxon>Bacteria</taxon>
        <taxon>Pseudomonadati</taxon>
        <taxon>Pseudomonadota</taxon>
        <taxon>Alphaproteobacteria</taxon>
        <taxon>Sphingomonadales</taxon>
        <taxon>Sphingomonadaceae</taxon>
        <taxon>Sphingobium</taxon>
    </lineage>
</organism>
<sequence length="336" mass="38183">MQSPREYHSFADVRRALGHRPGALDDVRLFDRLDWMESLHRHCFADVPLRVVHSTQGQSDAWLFLLALARGRLEALANYYSFAFAPVFTGAPDPAARRAMLQAMGRHLRSSSARMSFYPLEDCAELRWALGRAGWWTVRRTMGGRHLLSLDGQDFATYWRARPGRLRNLVRRKGRGDPFTLTIHDRMTPDLWDDYVAVQARSWKSVEPEGGLDFLRDLAERESAAGRLRLGFARQGGQAVATQLWTIDRGVALIHKLAHDKAFDARSPGTLLSHAMFRHAIDQDRVTMIDYGTGDNGYKTDWMERRIPLTRVDAFNPRAVNQWPAAVRAMISALVG</sequence>
<keyword evidence="3" id="KW-1185">Reference proteome</keyword>